<dbReference type="SMART" id="SM00739">
    <property type="entry name" value="KOW"/>
    <property type="match status" value="2"/>
</dbReference>
<feature type="region of interest" description="Disordered" evidence="4">
    <location>
        <begin position="1"/>
        <end position="48"/>
    </location>
</feature>
<dbReference type="Gene3D" id="2.30.30.140">
    <property type="match status" value="1"/>
</dbReference>
<evidence type="ECO:0000313" key="6">
    <source>
        <dbReference type="EMBL" id="KVH90213.1"/>
    </source>
</evidence>
<feature type="region of interest" description="Disordered" evidence="4">
    <location>
        <begin position="196"/>
        <end position="228"/>
    </location>
</feature>
<dbReference type="GO" id="GO:0005681">
    <property type="term" value="C:spliceosomal complex"/>
    <property type="evidence" value="ECO:0007669"/>
    <property type="project" value="TreeGrafter"/>
</dbReference>
<evidence type="ECO:0000256" key="3">
    <source>
        <dbReference type="ARBA" id="ARBA00023242"/>
    </source>
</evidence>
<dbReference type="PANTHER" id="PTHR15818:SF2">
    <property type="entry name" value="G-PATCH DOMAIN AND KOW MOTIFS-CONTAINING PROTEIN"/>
    <property type="match status" value="1"/>
</dbReference>
<sequence>MKLSFSLSSSKPPKPTLKSSGDQSSSSVKREFVTEFDPSKTLADSNSKTHVIAPISNEWRPQKKMRIIDLPVKSDDPNLEFEVVDSAVEPTDPNITYGLNLRAKKESDPDPEPKPDRFQSTSSIDNLMLNKLKNDLDRLPEDRGMDEFQDVPVEDFAAALLKGYGWYEGRGIGKNAKEDVKVVEYKRRAGKEGLGFVDDLPVPPTNDSNNRAANTKQEGVSNGERRQKIHVGKDVRVVGGNEAGLRGRIVEVIAGGDQVILKLSRSQEEVIVHARDVADLGSVEEERCLKKLKEISIRGKEQGSSRGDRKSKDSAGSRNDSKRSLEIHEISASSSVSWLNSHIRVRIISKEVKRGRLYLQKGVIVDVVGPTTCDISMDNSRELIQGVEQDFLETALPRRGGPVLVLYGRHKGVYGSLQKKDMDNETAVVRDADTHALLNVRLEQIAEYVGDPDDIGY</sequence>
<keyword evidence="7" id="KW-1185">Reference proteome</keyword>
<dbReference type="InterPro" id="IPR005824">
    <property type="entry name" value="KOW"/>
</dbReference>
<evidence type="ECO:0000313" key="7">
    <source>
        <dbReference type="Proteomes" id="UP000243975"/>
    </source>
</evidence>
<feature type="region of interest" description="Disordered" evidence="4">
    <location>
        <begin position="299"/>
        <end position="324"/>
    </location>
</feature>
<feature type="region of interest" description="Disordered" evidence="4">
    <location>
        <begin position="94"/>
        <end position="125"/>
    </location>
</feature>
<dbReference type="OrthoDB" id="5577072at2759"/>
<dbReference type="InterPro" id="IPR000467">
    <property type="entry name" value="G_patch_dom"/>
</dbReference>
<dbReference type="Gramene" id="KVH90213">
    <property type="protein sequence ID" value="KVH90213"/>
    <property type="gene ID" value="Ccrd_007812"/>
</dbReference>
<organism evidence="6 7">
    <name type="scientific">Cynara cardunculus var. scolymus</name>
    <name type="common">Globe artichoke</name>
    <name type="synonym">Cynara scolymus</name>
    <dbReference type="NCBI Taxonomy" id="59895"/>
    <lineage>
        <taxon>Eukaryota</taxon>
        <taxon>Viridiplantae</taxon>
        <taxon>Streptophyta</taxon>
        <taxon>Embryophyta</taxon>
        <taxon>Tracheophyta</taxon>
        <taxon>Spermatophyta</taxon>
        <taxon>Magnoliopsida</taxon>
        <taxon>eudicotyledons</taxon>
        <taxon>Gunneridae</taxon>
        <taxon>Pentapetalae</taxon>
        <taxon>asterids</taxon>
        <taxon>campanulids</taxon>
        <taxon>Asterales</taxon>
        <taxon>Asteraceae</taxon>
        <taxon>Carduoideae</taxon>
        <taxon>Cardueae</taxon>
        <taxon>Carduinae</taxon>
        <taxon>Cynara</taxon>
    </lineage>
</organism>
<feature type="compositionally biased region" description="Polar residues" evidence="4">
    <location>
        <begin position="205"/>
        <end position="220"/>
    </location>
</feature>
<keyword evidence="3" id="KW-0539">Nucleus</keyword>
<dbReference type="STRING" id="59895.A0A103XGC3"/>
<gene>
    <name evidence="6" type="ORF">Ccrd_007812</name>
</gene>
<proteinExistence type="inferred from homology"/>
<feature type="compositionally biased region" description="Low complexity" evidence="4">
    <location>
        <begin position="1"/>
        <end position="27"/>
    </location>
</feature>
<dbReference type="InterPro" id="IPR026822">
    <property type="entry name" value="Spp2/MOS2_G-patch"/>
</dbReference>
<protein>
    <submittedName>
        <fullName evidence="6">G-patch domain-containing protein</fullName>
    </submittedName>
</protein>
<dbReference type="SMART" id="SM00443">
    <property type="entry name" value="G_patch"/>
    <property type="match status" value="1"/>
</dbReference>
<reference evidence="6 7" key="1">
    <citation type="journal article" date="2016" name="Sci. Rep.">
        <title>The genome sequence of the outbreeding globe artichoke constructed de novo incorporating a phase-aware low-pass sequencing strategy of F1 progeny.</title>
        <authorList>
            <person name="Scaglione D."/>
            <person name="Reyes-Chin-Wo S."/>
            <person name="Acquadro A."/>
            <person name="Froenicke L."/>
            <person name="Portis E."/>
            <person name="Beitel C."/>
            <person name="Tirone M."/>
            <person name="Mauro R."/>
            <person name="Lo Monaco A."/>
            <person name="Mauromicale G."/>
            <person name="Faccioli P."/>
            <person name="Cattivelli L."/>
            <person name="Rieseberg L."/>
            <person name="Michelmore R."/>
            <person name="Lanteri S."/>
        </authorList>
    </citation>
    <scope>NUCLEOTIDE SEQUENCE [LARGE SCALE GENOMIC DNA]</scope>
    <source>
        <strain evidence="6">2C</strain>
    </source>
</reference>
<dbReference type="PROSITE" id="PS50174">
    <property type="entry name" value="G_PATCH"/>
    <property type="match status" value="1"/>
</dbReference>
<evidence type="ECO:0000256" key="1">
    <source>
        <dbReference type="ARBA" id="ARBA00004123"/>
    </source>
</evidence>
<comment type="caution">
    <text evidence="6">The sequence shown here is derived from an EMBL/GenBank/DDBJ whole genome shotgun (WGS) entry which is preliminary data.</text>
</comment>
<name>A0A103XGC3_CYNCS</name>
<dbReference type="EMBL" id="LEKV01005114">
    <property type="protein sequence ID" value="KVH90213.1"/>
    <property type="molecule type" value="Genomic_DNA"/>
</dbReference>
<evidence type="ECO:0000259" key="5">
    <source>
        <dbReference type="PROSITE" id="PS50174"/>
    </source>
</evidence>
<dbReference type="Proteomes" id="UP000243975">
    <property type="component" value="Unassembled WGS sequence"/>
</dbReference>
<accession>A0A103XGC3</accession>
<dbReference type="Pfam" id="PF12656">
    <property type="entry name" value="G-patch_2"/>
    <property type="match status" value="1"/>
</dbReference>
<dbReference type="GO" id="GO:0000398">
    <property type="term" value="P:mRNA splicing, via spliceosome"/>
    <property type="evidence" value="ECO:0007669"/>
    <property type="project" value="InterPro"/>
</dbReference>
<dbReference type="PANTHER" id="PTHR15818">
    <property type="entry name" value="G PATCH AND KOW-CONTAINING"/>
    <property type="match status" value="1"/>
</dbReference>
<evidence type="ECO:0000256" key="2">
    <source>
        <dbReference type="ARBA" id="ARBA00010966"/>
    </source>
</evidence>
<comment type="similarity">
    <text evidence="2">Belongs to the MOS2 family.</text>
</comment>
<dbReference type="AlphaFoldDB" id="A0A103XGC3"/>
<feature type="domain" description="G-patch" evidence="5">
    <location>
        <begin position="153"/>
        <end position="199"/>
    </location>
</feature>
<dbReference type="Pfam" id="PF25088">
    <property type="entry name" value="GPKOW_C"/>
    <property type="match status" value="1"/>
</dbReference>
<dbReference type="GO" id="GO:0003676">
    <property type="term" value="F:nucleic acid binding"/>
    <property type="evidence" value="ECO:0007669"/>
    <property type="project" value="InterPro"/>
</dbReference>
<comment type="subcellular location">
    <subcellularLocation>
        <location evidence="1">Nucleus</location>
    </subcellularLocation>
</comment>
<dbReference type="OMA" id="AHKDKEK"/>
<evidence type="ECO:0000256" key="4">
    <source>
        <dbReference type="SAM" id="MobiDB-lite"/>
    </source>
</evidence>
<dbReference type="InterPro" id="IPR045166">
    <property type="entry name" value="Spp2-like"/>
</dbReference>
<feature type="compositionally biased region" description="Basic and acidic residues" evidence="4">
    <location>
        <begin position="103"/>
        <end position="117"/>
    </location>
</feature>